<organism evidence="2 3">
    <name type="scientific">Georgenia yuyongxinii</name>
    <dbReference type="NCBI Taxonomy" id="2589797"/>
    <lineage>
        <taxon>Bacteria</taxon>
        <taxon>Bacillati</taxon>
        <taxon>Actinomycetota</taxon>
        <taxon>Actinomycetes</taxon>
        <taxon>Micrococcales</taxon>
        <taxon>Bogoriellaceae</taxon>
        <taxon>Georgenia</taxon>
    </lineage>
</organism>
<protein>
    <recommendedName>
        <fullName evidence="4">Polysaccharide chain length determinant N-terminal domain-containing protein</fullName>
    </recommendedName>
</protein>
<proteinExistence type="predicted"/>
<evidence type="ECO:0000313" key="3">
    <source>
        <dbReference type="Proteomes" id="UP000318693"/>
    </source>
</evidence>
<dbReference type="EMBL" id="VJXR01000075">
    <property type="protein sequence ID" value="TRW43569.1"/>
    <property type="molecule type" value="Genomic_DNA"/>
</dbReference>
<sequence>MVVAELLRAARRCWYVVLAGMMVTALGCLYIVTHEGVYYSRVNVILLAPSSATFPNSLTTTSADLIQTAGIVEAIVNGTAQQRKLAEAGATMVGRGFLDGSAVTLPDNGGQWAPHFNRQFLDVQVVGPSESVVRARQAELVTQIETALEEIQEAAGVAPVNRISTELDVETPTVRYMNGQPRRALAMTSILGGGMTLAAVLLVESRRRRRLRGTKDGRAPVSVPMTA</sequence>
<evidence type="ECO:0000256" key="1">
    <source>
        <dbReference type="SAM" id="Phobius"/>
    </source>
</evidence>
<accession>A0A552WLP7</accession>
<feature type="transmembrane region" description="Helical" evidence="1">
    <location>
        <begin position="12"/>
        <end position="32"/>
    </location>
</feature>
<feature type="transmembrane region" description="Helical" evidence="1">
    <location>
        <begin position="184"/>
        <end position="203"/>
    </location>
</feature>
<name>A0A552WLP7_9MICO</name>
<evidence type="ECO:0008006" key="4">
    <source>
        <dbReference type="Google" id="ProtNLM"/>
    </source>
</evidence>
<evidence type="ECO:0000313" key="2">
    <source>
        <dbReference type="EMBL" id="TRW43569.1"/>
    </source>
</evidence>
<dbReference type="AlphaFoldDB" id="A0A552WLP7"/>
<keyword evidence="3" id="KW-1185">Reference proteome</keyword>
<reference evidence="2 3" key="1">
    <citation type="submission" date="2019-07" db="EMBL/GenBank/DDBJ databases">
        <title>Georgenia wutianyii sp. nov. and Georgenia *** sp. nov. isolated from plateau pika (Ochotona curzoniae) in the Qinghai-Tibet plateau of China.</title>
        <authorList>
            <person name="Tian Z."/>
        </authorList>
    </citation>
    <scope>NUCLEOTIDE SEQUENCE [LARGE SCALE GENOMIC DNA]</scope>
    <source>
        <strain evidence="2 3">Z446</strain>
    </source>
</reference>
<keyword evidence="1" id="KW-0472">Membrane</keyword>
<gene>
    <name evidence="2" type="ORF">FJ693_17090</name>
</gene>
<keyword evidence="1" id="KW-1133">Transmembrane helix</keyword>
<dbReference type="RefSeq" id="WP_143419670.1">
    <property type="nucleotide sequence ID" value="NZ_VJXR01000075.1"/>
</dbReference>
<keyword evidence="1" id="KW-0812">Transmembrane</keyword>
<comment type="caution">
    <text evidence="2">The sequence shown here is derived from an EMBL/GenBank/DDBJ whole genome shotgun (WGS) entry which is preliminary data.</text>
</comment>
<dbReference type="Proteomes" id="UP000318693">
    <property type="component" value="Unassembled WGS sequence"/>
</dbReference>